<evidence type="ECO:0000313" key="3">
    <source>
        <dbReference type="Proteomes" id="UP001189429"/>
    </source>
</evidence>
<proteinExistence type="predicted"/>
<reference evidence="2" key="1">
    <citation type="submission" date="2023-10" db="EMBL/GenBank/DDBJ databases">
        <authorList>
            <person name="Chen Y."/>
            <person name="Shah S."/>
            <person name="Dougan E. K."/>
            <person name="Thang M."/>
            <person name="Chan C."/>
        </authorList>
    </citation>
    <scope>NUCLEOTIDE SEQUENCE [LARGE SCALE GENOMIC DNA]</scope>
</reference>
<dbReference type="EMBL" id="CAUYUJ010014164">
    <property type="protein sequence ID" value="CAK0837589.1"/>
    <property type="molecule type" value="Genomic_DNA"/>
</dbReference>
<evidence type="ECO:0000313" key="2">
    <source>
        <dbReference type="EMBL" id="CAK0837589.1"/>
    </source>
</evidence>
<sequence>MAAAGAAGVPPGVHAQPSDRFTLRVPGAE</sequence>
<keyword evidence="3" id="KW-1185">Reference proteome</keyword>
<dbReference type="Proteomes" id="UP001189429">
    <property type="component" value="Unassembled WGS sequence"/>
</dbReference>
<feature type="compositionally biased region" description="Low complexity" evidence="1">
    <location>
        <begin position="1"/>
        <end position="13"/>
    </location>
</feature>
<organism evidence="2 3">
    <name type="scientific">Prorocentrum cordatum</name>
    <dbReference type="NCBI Taxonomy" id="2364126"/>
    <lineage>
        <taxon>Eukaryota</taxon>
        <taxon>Sar</taxon>
        <taxon>Alveolata</taxon>
        <taxon>Dinophyceae</taxon>
        <taxon>Prorocentrales</taxon>
        <taxon>Prorocentraceae</taxon>
        <taxon>Prorocentrum</taxon>
    </lineage>
</organism>
<protein>
    <submittedName>
        <fullName evidence="2">Uncharacterized protein</fullName>
    </submittedName>
</protein>
<name>A0ABN9SYG0_9DINO</name>
<gene>
    <name evidence="2" type="ORF">PCOR1329_LOCUS33735</name>
</gene>
<feature type="region of interest" description="Disordered" evidence="1">
    <location>
        <begin position="1"/>
        <end position="29"/>
    </location>
</feature>
<comment type="caution">
    <text evidence="2">The sequence shown here is derived from an EMBL/GenBank/DDBJ whole genome shotgun (WGS) entry which is preliminary data.</text>
</comment>
<accession>A0ABN9SYG0</accession>
<evidence type="ECO:0000256" key="1">
    <source>
        <dbReference type="SAM" id="MobiDB-lite"/>
    </source>
</evidence>
<feature type="non-terminal residue" evidence="2">
    <location>
        <position position="29"/>
    </location>
</feature>